<sequence>MNNKVSFGTNFSLGFKIFGKSIGWHLLFSLVVFAAFFVVAMIAGAVGSSSLQAGQFGIFISVMTLLFLLISPLLYGYGYIADSAYFGKVSFSDAFKGFKKAVPIIGISLVLTVINFLVMILFGYLTLGDLAGQIFQVYMDMMSQGMSMSDPYAQSESQMALIEIMQTAAGRIFLFYLLVYLAQTITIFPAYYLAYGNHSFGDALQHGFTSGFKNVLVNFGTFFVLGIMLVVIVMIFGLISLAFANIEVVYAILMFLLYGAIISLVFSIIQAMYRQMDPQEVSAGGDDLQDILDVE</sequence>
<name>A0A6N6RID2_9FLAO</name>
<feature type="transmembrane region" description="Helical" evidence="1">
    <location>
        <begin position="248"/>
        <end position="269"/>
    </location>
</feature>
<keyword evidence="3" id="KW-1185">Reference proteome</keyword>
<keyword evidence="1" id="KW-1133">Transmembrane helix</keyword>
<feature type="transmembrane region" description="Helical" evidence="1">
    <location>
        <begin position="58"/>
        <end position="80"/>
    </location>
</feature>
<feature type="transmembrane region" description="Helical" evidence="1">
    <location>
        <begin position="101"/>
        <end position="125"/>
    </location>
</feature>
<keyword evidence="1" id="KW-0812">Transmembrane</keyword>
<feature type="transmembrane region" description="Helical" evidence="1">
    <location>
        <begin position="173"/>
        <end position="194"/>
    </location>
</feature>
<protein>
    <submittedName>
        <fullName evidence="2">Uncharacterized protein</fullName>
    </submittedName>
</protein>
<keyword evidence="1" id="KW-0472">Membrane</keyword>
<organism evidence="2 3">
    <name type="scientific">Phaeocystidibacter luteus</name>
    <dbReference type="NCBI Taxonomy" id="911197"/>
    <lineage>
        <taxon>Bacteria</taxon>
        <taxon>Pseudomonadati</taxon>
        <taxon>Bacteroidota</taxon>
        <taxon>Flavobacteriia</taxon>
        <taxon>Flavobacteriales</taxon>
        <taxon>Phaeocystidibacteraceae</taxon>
        <taxon>Phaeocystidibacter</taxon>
    </lineage>
</organism>
<dbReference type="RefSeq" id="WP_151666740.1">
    <property type="nucleotide sequence ID" value="NZ_WBVO01000002.1"/>
</dbReference>
<reference evidence="2 3" key="1">
    <citation type="submission" date="2019-09" db="EMBL/GenBank/DDBJ databases">
        <title>Genomes of family Cryomorphaceae.</title>
        <authorList>
            <person name="Bowman J.P."/>
        </authorList>
    </citation>
    <scope>NUCLEOTIDE SEQUENCE [LARGE SCALE GENOMIC DNA]</scope>
    <source>
        <strain evidence="2 3">LMG 25704</strain>
    </source>
</reference>
<accession>A0A6N6RID2</accession>
<gene>
    <name evidence="2" type="ORF">F8C67_05160</name>
</gene>
<dbReference type="EMBL" id="WBVO01000002">
    <property type="protein sequence ID" value="KAB2814072.1"/>
    <property type="molecule type" value="Genomic_DNA"/>
</dbReference>
<evidence type="ECO:0000313" key="2">
    <source>
        <dbReference type="EMBL" id="KAB2814072.1"/>
    </source>
</evidence>
<comment type="caution">
    <text evidence="2">The sequence shown here is derived from an EMBL/GenBank/DDBJ whole genome shotgun (WGS) entry which is preliminary data.</text>
</comment>
<evidence type="ECO:0000256" key="1">
    <source>
        <dbReference type="SAM" id="Phobius"/>
    </source>
</evidence>
<dbReference type="AlphaFoldDB" id="A0A6N6RID2"/>
<proteinExistence type="predicted"/>
<dbReference type="Proteomes" id="UP000468650">
    <property type="component" value="Unassembled WGS sequence"/>
</dbReference>
<feature type="transmembrane region" description="Helical" evidence="1">
    <location>
        <begin position="21"/>
        <end position="46"/>
    </location>
</feature>
<dbReference type="OrthoDB" id="9898945at2"/>
<feature type="transmembrane region" description="Helical" evidence="1">
    <location>
        <begin position="215"/>
        <end position="242"/>
    </location>
</feature>
<evidence type="ECO:0000313" key="3">
    <source>
        <dbReference type="Proteomes" id="UP000468650"/>
    </source>
</evidence>